<reference evidence="3 4" key="1">
    <citation type="submission" date="2024-02" db="EMBL/GenBank/DDBJ databases">
        <authorList>
            <person name="Chen Y."/>
            <person name="Shah S."/>
            <person name="Dougan E. K."/>
            <person name="Thang M."/>
            <person name="Chan C."/>
        </authorList>
    </citation>
    <scope>NUCLEOTIDE SEQUENCE [LARGE SCALE GENOMIC DNA]</scope>
</reference>
<evidence type="ECO:0000313" key="4">
    <source>
        <dbReference type="Proteomes" id="UP001642464"/>
    </source>
</evidence>
<comment type="caution">
    <text evidence="3">The sequence shown here is derived from an EMBL/GenBank/DDBJ whole genome shotgun (WGS) entry which is preliminary data.</text>
</comment>
<sequence length="830" mass="91758">MQIGNIALSSHQASPFYQNVLVLSIKWYDHATLHGPDTVIYIDYDEVEAIATIIIIAPPLFDIIEDHWAQAWDKMDYNVAKEIADSADTQSKGSGKGKVQLQSSKKALEDLEKDKIAAAQLRAQSGQLQVEVQTAQQALEAQLQNTKQTLEELEMERQKSRQLEVQLESMKQALEEQDLKRVCKESKAWMRNTREHASARDQGKRCKEALEAVERKQSELLAEKEKEQTQAECRIAELLDKVKELEGSSMADEEKILEPSVRPVLDVRRSKRRGFETRAAKVAANLEHSKDRERSRKTEKTKAETAKALPEAKVAETTGAELAEIAAAAEVKARKEAAQMAEAMSEAIAEARRRTAAEAHMAKVMAQEDAEAKTAVAGLMARVEAAEAKAIAVSAIEAKLREELAAAQAEATSAEGAKTEVANLLKEQTEQFETLRHELCAREELNAMLKAEVVREEAATDHQAVDRSTKQLEEAQEALASARRASQAALEAELQVEEAKLSVGQQTVAGEALVRAAENVPEGPESNVACNLWSMAAQARASEGVLATRGPGGQMLLSDSRRAETAEARLRARCLVGSAELHYERAEQELQRAQREQQRLGLLAQELANSAAQHAQHELQLAQRRWAMAEQHRVRARELKEETVAFQKDDLEQPSEPPRQDLPRLATLAPLPVAAAAAVEEESERRQAAAELYAQARLHRDLEMAVAEARQKLQRRQTANQHRAEAEVARCENEELQASLERLKPEGPPPGHLAFALREALGCWAKRRRLCEQVLDGMARTGLAHAAEEAGIVTDESCGQHLPQGRLDPVLGRVPLLLEEQALDGIDNAW</sequence>
<proteinExistence type="predicted"/>
<feature type="coiled-coil region" evidence="1">
    <location>
        <begin position="576"/>
        <end position="603"/>
    </location>
</feature>
<keyword evidence="4" id="KW-1185">Reference proteome</keyword>
<feature type="coiled-coil region" evidence="1">
    <location>
        <begin position="101"/>
        <end position="180"/>
    </location>
</feature>
<feature type="coiled-coil region" evidence="1">
    <location>
        <begin position="465"/>
        <end position="502"/>
    </location>
</feature>
<feature type="coiled-coil region" evidence="1">
    <location>
        <begin position="206"/>
        <end position="248"/>
    </location>
</feature>
<accession>A0ABP0HKA3</accession>
<evidence type="ECO:0000256" key="1">
    <source>
        <dbReference type="SAM" id="Coils"/>
    </source>
</evidence>
<dbReference type="Proteomes" id="UP001642464">
    <property type="component" value="Unassembled WGS sequence"/>
</dbReference>
<evidence type="ECO:0000313" key="3">
    <source>
        <dbReference type="EMBL" id="CAK8989946.1"/>
    </source>
</evidence>
<organism evidence="3 4">
    <name type="scientific">Durusdinium trenchii</name>
    <dbReference type="NCBI Taxonomy" id="1381693"/>
    <lineage>
        <taxon>Eukaryota</taxon>
        <taxon>Sar</taxon>
        <taxon>Alveolata</taxon>
        <taxon>Dinophyceae</taxon>
        <taxon>Suessiales</taxon>
        <taxon>Symbiodiniaceae</taxon>
        <taxon>Durusdinium</taxon>
    </lineage>
</organism>
<feature type="compositionally biased region" description="Basic and acidic residues" evidence="2">
    <location>
        <begin position="287"/>
        <end position="305"/>
    </location>
</feature>
<name>A0ABP0HKA3_9DINO</name>
<dbReference type="EMBL" id="CAXAMM010001003">
    <property type="protein sequence ID" value="CAK8989946.1"/>
    <property type="molecule type" value="Genomic_DNA"/>
</dbReference>
<keyword evidence="1" id="KW-0175">Coiled coil</keyword>
<gene>
    <name evidence="3" type="ORF">SCF082_LOCUS2049</name>
</gene>
<evidence type="ECO:0000256" key="2">
    <source>
        <dbReference type="SAM" id="MobiDB-lite"/>
    </source>
</evidence>
<feature type="region of interest" description="Disordered" evidence="2">
    <location>
        <begin position="282"/>
        <end position="306"/>
    </location>
</feature>
<protein>
    <submittedName>
        <fullName evidence="3">Dehydrogenase/reductase SDR family member 13</fullName>
    </submittedName>
</protein>